<organism evidence="2 3">
    <name type="scientific">Synchytrium endobioticum</name>
    <dbReference type="NCBI Taxonomy" id="286115"/>
    <lineage>
        <taxon>Eukaryota</taxon>
        <taxon>Fungi</taxon>
        <taxon>Fungi incertae sedis</taxon>
        <taxon>Chytridiomycota</taxon>
        <taxon>Chytridiomycota incertae sedis</taxon>
        <taxon>Chytridiomycetes</taxon>
        <taxon>Synchytriales</taxon>
        <taxon>Synchytriaceae</taxon>
        <taxon>Synchytrium</taxon>
    </lineage>
</organism>
<dbReference type="EMBL" id="QEAN01000542">
    <property type="protein sequence ID" value="TPX33275.1"/>
    <property type="molecule type" value="Genomic_DNA"/>
</dbReference>
<feature type="compositionally biased region" description="Basic and acidic residues" evidence="1">
    <location>
        <begin position="1"/>
        <end position="16"/>
    </location>
</feature>
<keyword evidence="3" id="KW-1185">Reference proteome</keyword>
<protein>
    <submittedName>
        <fullName evidence="2">Uncharacterized protein</fullName>
    </submittedName>
</protein>
<dbReference type="AlphaFoldDB" id="A0A507C716"/>
<feature type="compositionally biased region" description="Polar residues" evidence="1">
    <location>
        <begin position="102"/>
        <end position="115"/>
    </location>
</feature>
<accession>A0A507C716</accession>
<proteinExistence type="predicted"/>
<sequence length="246" mass="27837">MHDAQRAHIEKRHLSPERVSPLPFYNTKTTRTYGCSIDAASNPQRNSKKNKKPRTSDSNIPKPCRPEDPVEQVHGTRPHEPPAPQTSSYADIAKHEDAGDGSTATASSELKSYSDASKLGDKKPAHQSQTTVSHHHNHYDGEDGEPKTTHAPKILRIVPPTSSKSKPSSSRKLNSQQELSKKQRENQHKKEVEKQQKAEALALQELRLKQHRAEQEQIRNDTIRRQLLQAQQERLLRKGAMLESQR</sequence>
<gene>
    <name evidence="2" type="ORF">SeMB42_g07506</name>
</gene>
<dbReference type="VEuPathDB" id="FungiDB:SeMB42_g07506"/>
<feature type="compositionally biased region" description="Basic and acidic residues" evidence="1">
    <location>
        <begin position="179"/>
        <end position="196"/>
    </location>
</feature>
<dbReference type="Proteomes" id="UP000317494">
    <property type="component" value="Unassembled WGS sequence"/>
</dbReference>
<comment type="caution">
    <text evidence="2">The sequence shown here is derived from an EMBL/GenBank/DDBJ whole genome shotgun (WGS) entry which is preliminary data.</text>
</comment>
<feature type="compositionally biased region" description="Polar residues" evidence="1">
    <location>
        <begin position="26"/>
        <end position="45"/>
    </location>
</feature>
<feature type="region of interest" description="Disordered" evidence="1">
    <location>
        <begin position="1"/>
        <end position="196"/>
    </location>
</feature>
<evidence type="ECO:0000313" key="3">
    <source>
        <dbReference type="Proteomes" id="UP000317494"/>
    </source>
</evidence>
<evidence type="ECO:0000313" key="2">
    <source>
        <dbReference type="EMBL" id="TPX33275.1"/>
    </source>
</evidence>
<name>A0A507C716_9FUNG</name>
<feature type="compositionally biased region" description="Low complexity" evidence="1">
    <location>
        <begin position="159"/>
        <end position="172"/>
    </location>
</feature>
<reference evidence="2 3" key="1">
    <citation type="journal article" date="2019" name="Sci. Rep.">
        <title>Comparative genomics of chytrid fungi reveal insights into the obligate biotrophic and pathogenic lifestyle of Synchytrium endobioticum.</title>
        <authorList>
            <person name="van de Vossenberg B.T.L.H."/>
            <person name="Warris S."/>
            <person name="Nguyen H.D.T."/>
            <person name="van Gent-Pelzer M.P.E."/>
            <person name="Joly D.L."/>
            <person name="van de Geest H.C."/>
            <person name="Bonants P.J.M."/>
            <person name="Smith D.S."/>
            <person name="Levesque C.A."/>
            <person name="van der Lee T.A.J."/>
        </authorList>
    </citation>
    <scope>NUCLEOTIDE SEQUENCE [LARGE SCALE GENOMIC DNA]</scope>
    <source>
        <strain evidence="2 3">MB42</strain>
    </source>
</reference>
<evidence type="ECO:0000256" key="1">
    <source>
        <dbReference type="SAM" id="MobiDB-lite"/>
    </source>
</evidence>
<feature type="compositionally biased region" description="Basic and acidic residues" evidence="1">
    <location>
        <begin position="138"/>
        <end position="148"/>
    </location>
</feature>